<dbReference type="Pfam" id="PF00437">
    <property type="entry name" value="T2SSE"/>
    <property type="match status" value="1"/>
</dbReference>
<dbReference type="SMART" id="SM00382">
    <property type="entry name" value="AAA"/>
    <property type="match status" value="1"/>
</dbReference>
<dbReference type="GO" id="GO:0016887">
    <property type="term" value="F:ATP hydrolysis activity"/>
    <property type="evidence" value="ECO:0007669"/>
    <property type="project" value="InterPro"/>
</dbReference>
<dbReference type="NCBIfam" id="TIGR01420">
    <property type="entry name" value="pilT_fam"/>
    <property type="match status" value="1"/>
</dbReference>
<dbReference type="InterPro" id="IPR006321">
    <property type="entry name" value="PilT/PilU"/>
</dbReference>
<dbReference type="PANTHER" id="PTHR30486:SF6">
    <property type="entry name" value="TYPE IV PILUS RETRACTATION ATPASE PILT"/>
    <property type="match status" value="1"/>
</dbReference>
<comment type="similarity">
    <text evidence="1">Belongs to the GSP E family.</text>
</comment>
<evidence type="ECO:0000313" key="4">
    <source>
        <dbReference type="Proteomes" id="UP000254720"/>
    </source>
</evidence>
<dbReference type="CDD" id="cd01131">
    <property type="entry name" value="PilT"/>
    <property type="match status" value="1"/>
</dbReference>
<gene>
    <name evidence="3" type="ORF">C8D86_106100</name>
</gene>
<dbReference type="PROSITE" id="PS00662">
    <property type="entry name" value="T2SP_E"/>
    <property type="match status" value="1"/>
</dbReference>
<dbReference type="OrthoDB" id="9776961at2"/>
<dbReference type="InterPro" id="IPR050921">
    <property type="entry name" value="T4SS_GSP_E_ATPase"/>
</dbReference>
<evidence type="ECO:0000256" key="1">
    <source>
        <dbReference type="ARBA" id="ARBA00006611"/>
    </source>
</evidence>
<dbReference type="PANTHER" id="PTHR30486">
    <property type="entry name" value="TWITCHING MOTILITY PROTEIN PILT"/>
    <property type="match status" value="1"/>
</dbReference>
<evidence type="ECO:0000313" key="3">
    <source>
        <dbReference type="EMBL" id="RDI46092.1"/>
    </source>
</evidence>
<name>A0A370GQV5_9COXI</name>
<dbReference type="EMBL" id="QQAX01000006">
    <property type="protein sequence ID" value="RDI46092.1"/>
    <property type="molecule type" value="Genomic_DNA"/>
</dbReference>
<accession>A0A370GQV5</accession>
<dbReference type="AlphaFoldDB" id="A0A370GQV5"/>
<dbReference type="InterPro" id="IPR001482">
    <property type="entry name" value="T2SS/T4SS_dom"/>
</dbReference>
<dbReference type="SUPFAM" id="SSF52540">
    <property type="entry name" value="P-loop containing nucleoside triphosphate hydrolases"/>
    <property type="match status" value="1"/>
</dbReference>
<comment type="caution">
    <text evidence="3">The sequence shown here is derived from an EMBL/GenBank/DDBJ whole genome shotgun (WGS) entry which is preliminary data.</text>
</comment>
<dbReference type="Gene3D" id="3.30.450.90">
    <property type="match status" value="1"/>
</dbReference>
<sequence>MDIEDLLGLSVKQRASDLHLLPGLQPLLRVNGELHPIKDSPRLTSDLIQQLVYSVMTVEQQQIFESNLLCEMAISLRDIGNFRVSVFHQLRGLAAVFRVIPEKVPSFEELDLPPILKTLLGLSHGLVLVTGPTGSGKSTTLAAMVDYINTIRACHIITIEDPIEFIYETKKSAINQLQVGRDTPDINTALRASLRQDPDVILLGEIRDLETIRLALTAAETGHLVMSTLHASSAPLAISRMVDIFPAAEKNRVRNLLSETLQAVICQTLVKKISGGRAAAFEIMLATPAIRHLVRQDMTAHMQTTIQTSGDVGMCTMDQYLQQLVSRRIITSVEARNVALYRGTFREI</sequence>
<reference evidence="3 4" key="1">
    <citation type="submission" date="2018-07" db="EMBL/GenBank/DDBJ databases">
        <title>Genomic Encyclopedia of Type Strains, Phase IV (KMG-IV): sequencing the most valuable type-strain genomes for metagenomic binning, comparative biology and taxonomic classification.</title>
        <authorList>
            <person name="Goeker M."/>
        </authorList>
    </citation>
    <scope>NUCLEOTIDE SEQUENCE [LARGE SCALE GENOMIC DNA]</scope>
    <source>
        <strain evidence="3 4">DSM 16500</strain>
    </source>
</reference>
<organism evidence="3 4">
    <name type="scientific">Aquicella lusitana</name>
    <dbReference type="NCBI Taxonomy" id="254246"/>
    <lineage>
        <taxon>Bacteria</taxon>
        <taxon>Pseudomonadati</taxon>
        <taxon>Pseudomonadota</taxon>
        <taxon>Gammaproteobacteria</taxon>
        <taxon>Legionellales</taxon>
        <taxon>Coxiellaceae</taxon>
        <taxon>Aquicella</taxon>
    </lineage>
</organism>
<dbReference type="Proteomes" id="UP000254720">
    <property type="component" value="Unassembled WGS sequence"/>
</dbReference>
<dbReference type="InterPro" id="IPR003593">
    <property type="entry name" value="AAA+_ATPase"/>
</dbReference>
<evidence type="ECO:0000259" key="2">
    <source>
        <dbReference type="PROSITE" id="PS00662"/>
    </source>
</evidence>
<feature type="domain" description="Bacterial type II secretion system protein E" evidence="2">
    <location>
        <begin position="194"/>
        <end position="208"/>
    </location>
</feature>
<protein>
    <submittedName>
        <fullName evidence="3">Pilus retraction ATPase PilT</fullName>
    </submittedName>
</protein>
<dbReference type="GO" id="GO:0005524">
    <property type="term" value="F:ATP binding"/>
    <property type="evidence" value="ECO:0007669"/>
    <property type="project" value="InterPro"/>
</dbReference>
<keyword evidence="4" id="KW-1185">Reference proteome</keyword>
<dbReference type="InterPro" id="IPR027417">
    <property type="entry name" value="P-loop_NTPase"/>
</dbReference>
<dbReference type="Gene3D" id="3.40.50.300">
    <property type="entry name" value="P-loop containing nucleotide triphosphate hydrolases"/>
    <property type="match status" value="1"/>
</dbReference>
<dbReference type="RefSeq" id="WP_114833989.1">
    <property type="nucleotide sequence ID" value="NZ_LR699114.1"/>
</dbReference>
<proteinExistence type="inferred from homology"/>